<organism evidence="2 3">
    <name type="scientific">Acidicapsa dinghuensis</name>
    <dbReference type="NCBI Taxonomy" id="2218256"/>
    <lineage>
        <taxon>Bacteria</taxon>
        <taxon>Pseudomonadati</taxon>
        <taxon>Acidobacteriota</taxon>
        <taxon>Terriglobia</taxon>
        <taxon>Terriglobales</taxon>
        <taxon>Acidobacteriaceae</taxon>
        <taxon>Acidicapsa</taxon>
    </lineage>
</organism>
<name>A0ABW1EHY4_9BACT</name>
<keyword evidence="1" id="KW-1133">Transmembrane helix</keyword>
<protein>
    <submittedName>
        <fullName evidence="2">YtxH domain-containing protein</fullName>
    </submittedName>
</protein>
<dbReference type="Pfam" id="PF12732">
    <property type="entry name" value="YtxH"/>
    <property type="match status" value="1"/>
</dbReference>
<dbReference type="PANTHER" id="PTHR35792">
    <property type="entry name" value="GENERAL STRESS PROTEIN"/>
    <property type="match status" value="1"/>
</dbReference>
<dbReference type="RefSeq" id="WP_263342241.1">
    <property type="nucleotide sequence ID" value="NZ_JAGSYH010000010.1"/>
</dbReference>
<dbReference type="PANTHER" id="PTHR35792:SF2">
    <property type="entry name" value="GENERAL STRESS PROTEIN"/>
    <property type="match status" value="1"/>
</dbReference>
<dbReference type="InterPro" id="IPR024623">
    <property type="entry name" value="YtxH"/>
</dbReference>
<feature type="transmembrane region" description="Helical" evidence="1">
    <location>
        <begin position="6"/>
        <end position="27"/>
    </location>
</feature>
<keyword evidence="3" id="KW-1185">Reference proteome</keyword>
<proteinExistence type="predicted"/>
<evidence type="ECO:0000313" key="2">
    <source>
        <dbReference type="EMBL" id="MFC5863891.1"/>
    </source>
</evidence>
<comment type="caution">
    <text evidence="2">The sequence shown here is derived from an EMBL/GenBank/DDBJ whole genome shotgun (WGS) entry which is preliminary data.</text>
</comment>
<reference evidence="3" key="1">
    <citation type="journal article" date="2019" name="Int. J. Syst. Evol. Microbiol.">
        <title>The Global Catalogue of Microorganisms (GCM) 10K type strain sequencing project: providing services to taxonomists for standard genome sequencing and annotation.</title>
        <authorList>
            <consortium name="The Broad Institute Genomics Platform"/>
            <consortium name="The Broad Institute Genome Sequencing Center for Infectious Disease"/>
            <person name="Wu L."/>
            <person name="Ma J."/>
        </authorList>
    </citation>
    <scope>NUCLEOTIDE SEQUENCE [LARGE SCALE GENOMIC DNA]</scope>
    <source>
        <strain evidence="3">JCM 4087</strain>
    </source>
</reference>
<accession>A0ABW1EHY4</accession>
<dbReference type="InterPro" id="IPR052928">
    <property type="entry name" value="Desiccation-related_membrane"/>
</dbReference>
<keyword evidence="1" id="KW-0472">Membrane</keyword>
<dbReference type="Proteomes" id="UP001596091">
    <property type="component" value="Unassembled WGS sequence"/>
</dbReference>
<keyword evidence="1" id="KW-0812">Transmembrane</keyword>
<sequence>MANDNQQAFGWFLAGLGIGALVGILYAPKSGRETREDIANSAKDGADFVRVRGREYADQAGQYVDRAKEQAGEYAHRTREQANEYIQRGKDIVDRGRAQWEDFVERGKGFVNDQSAKVSAAVDAGKHAYVETTAAPGEGPLT</sequence>
<dbReference type="EMBL" id="JBHSPH010000007">
    <property type="protein sequence ID" value="MFC5863891.1"/>
    <property type="molecule type" value="Genomic_DNA"/>
</dbReference>
<gene>
    <name evidence="2" type="ORF">ACFPT7_16400</name>
</gene>
<evidence type="ECO:0000313" key="3">
    <source>
        <dbReference type="Proteomes" id="UP001596091"/>
    </source>
</evidence>
<evidence type="ECO:0000256" key="1">
    <source>
        <dbReference type="SAM" id="Phobius"/>
    </source>
</evidence>